<evidence type="ECO:0000313" key="1">
    <source>
        <dbReference type="EMBL" id="GIY10916.1"/>
    </source>
</evidence>
<organism evidence="1 2">
    <name type="scientific">Caerostris darwini</name>
    <dbReference type="NCBI Taxonomy" id="1538125"/>
    <lineage>
        <taxon>Eukaryota</taxon>
        <taxon>Metazoa</taxon>
        <taxon>Ecdysozoa</taxon>
        <taxon>Arthropoda</taxon>
        <taxon>Chelicerata</taxon>
        <taxon>Arachnida</taxon>
        <taxon>Araneae</taxon>
        <taxon>Araneomorphae</taxon>
        <taxon>Entelegynae</taxon>
        <taxon>Araneoidea</taxon>
        <taxon>Araneidae</taxon>
        <taxon>Caerostris</taxon>
    </lineage>
</organism>
<comment type="caution">
    <text evidence="1">The sequence shown here is derived from an EMBL/GenBank/DDBJ whole genome shotgun (WGS) entry which is preliminary data.</text>
</comment>
<evidence type="ECO:0000313" key="2">
    <source>
        <dbReference type="Proteomes" id="UP001054837"/>
    </source>
</evidence>
<dbReference type="EMBL" id="BPLQ01004821">
    <property type="protein sequence ID" value="GIY10916.1"/>
    <property type="molecule type" value="Genomic_DNA"/>
</dbReference>
<reference evidence="1 2" key="1">
    <citation type="submission" date="2021-06" db="EMBL/GenBank/DDBJ databases">
        <title>Caerostris darwini draft genome.</title>
        <authorList>
            <person name="Kono N."/>
            <person name="Arakawa K."/>
        </authorList>
    </citation>
    <scope>NUCLEOTIDE SEQUENCE [LARGE SCALE GENOMIC DNA]</scope>
</reference>
<dbReference type="AlphaFoldDB" id="A0AAV4QS60"/>
<name>A0AAV4QS60_9ARAC</name>
<dbReference type="Proteomes" id="UP001054837">
    <property type="component" value="Unassembled WGS sequence"/>
</dbReference>
<gene>
    <name evidence="1" type="ORF">CDAR_32731</name>
</gene>
<accession>A0AAV4QS60</accession>
<sequence length="101" mass="11919">MEVLNGWWYHHHMCVARVLLDYELRGLLFCGDNNSCWKCATMPCFPPTGEKLREKWGKKKVECARMRVSKVLAFRAITQQLALFFDNEHHFSPRSLANFKE</sequence>
<protein>
    <submittedName>
        <fullName evidence="1">Uncharacterized protein</fullName>
    </submittedName>
</protein>
<keyword evidence="2" id="KW-1185">Reference proteome</keyword>
<proteinExistence type="predicted"/>